<dbReference type="Gene3D" id="3.40.50.300">
    <property type="entry name" value="P-loop containing nucleotide triphosphate hydrolases"/>
    <property type="match status" value="1"/>
</dbReference>
<dbReference type="EMBL" id="BMRE01000013">
    <property type="protein sequence ID" value="GGU40341.1"/>
    <property type="molecule type" value="Genomic_DNA"/>
</dbReference>
<comment type="caution">
    <text evidence="1">The sequence shown here is derived from an EMBL/GenBank/DDBJ whole genome shotgun (WGS) entry which is preliminary data.</text>
</comment>
<sequence>MFVLVGGWPGAGKTTLATALGQSLGLPVLAKDDVKEALADGLGRPATVSESRRLGRAAVLAVLRIARRCPGAVVDSTWFDYTRPLVAALPGPVVEVRCVVPVEVARSRYHARAAGRHAGHLDFERDEAELWGSPVLPLGVGPVVEVDTSGPVDVPAIADEIRRAAGC</sequence>
<dbReference type="Proteomes" id="UP000649573">
    <property type="component" value="Unassembled WGS sequence"/>
</dbReference>
<organism evidence="1 2">
    <name type="scientific">Lentzea flava</name>
    <dbReference type="NCBI Taxonomy" id="103732"/>
    <lineage>
        <taxon>Bacteria</taxon>
        <taxon>Bacillati</taxon>
        <taxon>Actinomycetota</taxon>
        <taxon>Actinomycetes</taxon>
        <taxon>Pseudonocardiales</taxon>
        <taxon>Pseudonocardiaceae</taxon>
        <taxon>Lentzea</taxon>
    </lineage>
</organism>
<proteinExistence type="predicted"/>
<dbReference type="SUPFAM" id="SSF52540">
    <property type="entry name" value="P-loop containing nucleoside triphosphate hydrolases"/>
    <property type="match status" value="1"/>
</dbReference>
<protein>
    <recommendedName>
        <fullName evidence="3">AAA domain-containing protein</fullName>
    </recommendedName>
</protein>
<evidence type="ECO:0008006" key="3">
    <source>
        <dbReference type="Google" id="ProtNLM"/>
    </source>
</evidence>
<accession>A0ABQ2ULP5</accession>
<name>A0ABQ2ULP5_9PSEU</name>
<gene>
    <name evidence="1" type="ORF">GCM10010178_36050</name>
</gene>
<keyword evidence="2" id="KW-1185">Reference proteome</keyword>
<reference evidence="2" key="1">
    <citation type="journal article" date="2019" name="Int. J. Syst. Evol. Microbiol.">
        <title>The Global Catalogue of Microorganisms (GCM) 10K type strain sequencing project: providing services to taxonomists for standard genome sequencing and annotation.</title>
        <authorList>
            <consortium name="The Broad Institute Genomics Platform"/>
            <consortium name="The Broad Institute Genome Sequencing Center for Infectious Disease"/>
            <person name="Wu L."/>
            <person name="Ma J."/>
        </authorList>
    </citation>
    <scope>NUCLEOTIDE SEQUENCE [LARGE SCALE GENOMIC DNA]</scope>
    <source>
        <strain evidence="2">JCM 3296</strain>
    </source>
</reference>
<dbReference type="InterPro" id="IPR027417">
    <property type="entry name" value="P-loop_NTPase"/>
</dbReference>
<evidence type="ECO:0000313" key="1">
    <source>
        <dbReference type="EMBL" id="GGU40341.1"/>
    </source>
</evidence>
<dbReference type="Pfam" id="PF13671">
    <property type="entry name" value="AAA_33"/>
    <property type="match status" value="1"/>
</dbReference>
<evidence type="ECO:0000313" key="2">
    <source>
        <dbReference type="Proteomes" id="UP000649573"/>
    </source>
</evidence>